<organism evidence="1">
    <name type="scientific">marine sediment metagenome</name>
    <dbReference type="NCBI Taxonomy" id="412755"/>
    <lineage>
        <taxon>unclassified sequences</taxon>
        <taxon>metagenomes</taxon>
        <taxon>ecological metagenomes</taxon>
    </lineage>
</organism>
<protein>
    <submittedName>
        <fullName evidence="1">Uncharacterized protein</fullName>
    </submittedName>
</protein>
<name>A0A0F9M6A3_9ZZZZ</name>
<dbReference type="SUPFAM" id="SSF53335">
    <property type="entry name" value="S-adenosyl-L-methionine-dependent methyltransferases"/>
    <property type="match status" value="1"/>
</dbReference>
<dbReference type="Gene3D" id="3.40.50.150">
    <property type="entry name" value="Vaccinia Virus protein VP39"/>
    <property type="match status" value="1"/>
</dbReference>
<comment type="caution">
    <text evidence="1">The sequence shown here is derived from an EMBL/GenBank/DDBJ whole genome shotgun (WGS) entry which is preliminary data.</text>
</comment>
<sequence>MATTPQLPAKTHYRDKYHLQMLSSPENFWLYGYLGALGVKSVFEFGCNAGRHLKRLESQGIEIAGMDINPRAVAAAGLINKIDVRLGDEQSLAKVKAGAYDAVFTVSVLSHIQDIRETLKHLRRIAKRHVLLVETRTRVDANNYWWQHDYPGDMVYSYFGQQVNAVYQIWHVRK</sequence>
<gene>
    <name evidence="1" type="ORF">LCGC14_1112780</name>
</gene>
<dbReference type="Pfam" id="PF13489">
    <property type="entry name" value="Methyltransf_23"/>
    <property type="match status" value="1"/>
</dbReference>
<dbReference type="CDD" id="cd02440">
    <property type="entry name" value="AdoMet_MTases"/>
    <property type="match status" value="1"/>
</dbReference>
<dbReference type="PANTHER" id="PTHR43861">
    <property type="entry name" value="TRANS-ACONITATE 2-METHYLTRANSFERASE-RELATED"/>
    <property type="match status" value="1"/>
</dbReference>
<proteinExistence type="predicted"/>
<dbReference type="AlphaFoldDB" id="A0A0F9M6A3"/>
<evidence type="ECO:0000313" key="1">
    <source>
        <dbReference type="EMBL" id="KKN02930.1"/>
    </source>
</evidence>
<accession>A0A0F9M6A3</accession>
<reference evidence="1" key="1">
    <citation type="journal article" date="2015" name="Nature">
        <title>Complex archaea that bridge the gap between prokaryotes and eukaryotes.</title>
        <authorList>
            <person name="Spang A."/>
            <person name="Saw J.H."/>
            <person name="Jorgensen S.L."/>
            <person name="Zaremba-Niedzwiedzka K."/>
            <person name="Martijn J."/>
            <person name="Lind A.E."/>
            <person name="van Eijk R."/>
            <person name="Schleper C."/>
            <person name="Guy L."/>
            <person name="Ettema T.J."/>
        </authorList>
    </citation>
    <scope>NUCLEOTIDE SEQUENCE</scope>
</reference>
<dbReference type="InterPro" id="IPR029063">
    <property type="entry name" value="SAM-dependent_MTases_sf"/>
</dbReference>
<dbReference type="EMBL" id="LAZR01005091">
    <property type="protein sequence ID" value="KKN02930.1"/>
    <property type="molecule type" value="Genomic_DNA"/>
</dbReference>